<evidence type="ECO:0000313" key="2">
    <source>
        <dbReference type="EMBL" id="GHB41301.1"/>
    </source>
</evidence>
<dbReference type="AlphaFoldDB" id="A0A8J3CWX3"/>
<evidence type="ECO:0000313" key="3">
    <source>
        <dbReference type="Proteomes" id="UP000642809"/>
    </source>
</evidence>
<evidence type="ECO:0008006" key="4">
    <source>
        <dbReference type="Google" id="ProtNLM"/>
    </source>
</evidence>
<sequence length="180" mass="20604">MKFKNKFLQLGLILSLLFLFSCRDEDTPDTENYFFEVEIEDQVLRQEFSKNLSLDGIPLVFKKNKSSSIGQINSQLENNCLISCILPFYVNMVFDGSIGTREIEVLETLDLPIGTFTTHFWFGNTNVNPEPSKIWITITEADEAKKVIRGTFEGETYKNLSETPVKIPIRGEFKAAYLIN</sequence>
<dbReference type="EMBL" id="BMYF01000013">
    <property type="protein sequence ID" value="GHB41301.1"/>
    <property type="molecule type" value="Genomic_DNA"/>
</dbReference>
<dbReference type="RefSeq" id="WP_189582479.1">
    <property type="nucleotide sequence ID" value="NZ_BMYF01000013.1"/>
</dbReference>
<reference evidence="2" key="2">
    <citation type="submission" date="2020-09" db="EMBL/GenBank/DDBJ databases">
        <authorList>
            <person name="Sun Q."/>
            <person name="Kim S."/>
        </authorList>
    </citation>
    <scope>NUCLEOTIDE SEQUENCE</scope>
    <source>
        <strain evidence="2">KCTC 23224</strain>
    </source>
</reference>
<keyword evidence="3" id="KW-1185">Reference proteome</keyword>
<dbReference type="Proteomes" id="UP000642809">
    <property type="component" value="Unassembled WGS sequence"/>
</dbReference>
<feature type="chain" id="PRO_5035272488" description="Lipoprotein" evidence="1">
    <location>
        <begin position="24"/>
        <end position="180"/>
    </location>
</feature>
<reference evidence="2" key="1">
    <citation type="journal article" date="2014" name="Int. J. Syst. Evol. Microbiol.">
        <title>Complete genome sequence of Corynebacterium casei LMG S-19264T (=DSM 44701T), isolated from a smear-ripened cheese.</title>
        <authorList>
            <consortium name="US DOE Joint Genome Institute (JGI-PGF)"/>
            <person name="Walter F."/>
            <person name="Albersmeier A."/>
            <person name="Kalinowski J."/>
            <person name="Ruckert C."/>
        </authorList>
    </citation>
    <scope>NUCLEOTIDE SEQUENCE</scope>
    <source>
        <strain evidence="2">KCTC 23224</strain>
    </source>
</reference>
<comment type="caution">
    <text evidence="2">The sequence shown here is derived from an EMBL/GenBank/DDBJ whole genome shotgun (WGS) entry which is preliminary data.</text>
</comment>
<keyword evidence="1" id="KW-0732">Signal</keyword>
<name>A0A8J3CWX3_9BACT</name>
<organism evidence="2 3">
    <name type="scientific">Mongoliitalea lutea</name>
    <dbReference type="NCBI Taxonomy" id="849756"/>
    <lineage>
        <taxon>Bacteria</taxon>
        <taxon>Pseudomonadati</taxon>
        <taxon>Bacteroidota</taxon>
        <taxon>Cytophagia</taxon>
        <taxon>Cytophagales</taxon>
        <taxon>Cyclobacteriaceae</taxon>
        <taxon>Mongoliitalea</taxon>
    </lineage>
</organism>
<proteinExistence type="predicted"/>
<dbReference type="PROSITE" id="PS51257">
    <property type="entry name" value="PROKAR_LIPOPROTEIN"/>
    <property type="match status" value="1"/>
</dbReference>
<gene>
    <name evidence="2" type="ORF">GCM10008106_23030</name>
</gene>
<accession>A0A8J3CWX3</accession>
<protein>
    <recommendedName>
        <fullName evidence="4">Lipoprotein</fullName>
    </recommendedName>
</protein>
<feature type="signal peptide" evidence="1">
    <location>
        <begin position="1"/>
        <end position="23"/>
    </location>
</feature>
<evidence type="ECO:0000256" key="1">
    <source>
        <dbReference type="SAM" id="SignalP"/>
    </source>
</evidence>